<dbReference type="PANTHER" id="PTHR42760">
    <property type="entry name" value="SHORT-CHAIN DEHYDROGENASES/REDUCTASES FAMILY MEMBER"/>
    <property type="match status" value="1"/>
</dbReference>
<dbReference type="PROSITE" id="PS00061">
    <property type="entry name" value="ADH_SHORT"/>
    <property type="match status" value="1"/>
</dbReference>
<evidence type="ECO:0000256" key="2">
    <source>
        <dbReference type="ARBA" id="ARBA00022857"/>
    </source>
</evidence>
<dbReference type="InterPro" id="IPR036291">
    <property type="entry name" value="NAD(P)-bd_dom_sf"/>
</dbReference>
<evidence type="ECO:0000313" key="7">
    <source>
        <dbReference type="Proteomes" id="UP001295794"/>
    </source>
</evidence>
<evidence type="ECO:0000256" key="3">
    <source>
        <dbReference type="RuleBase" id="RU000363"/>
    </source>
</evidence>
<keyword evidence="2" id="KW-0521">NADP</keyword>
<dbReference type="PANTHER" id="PTHR42760:SF121">
    <property type="entry name" value="3-OXOACYL-(ACYL-CARRIER-PROTEIN) REDUCTASE"/>
    <property type="match status" value="1"/>
</dbReference>
<dbReference type="Pfam" id="PF00106">
    <property type="entry name" value="adh_short"/>
    <property type="match status" value="1"/>
</dbReference>
<dbReference type="GO" id="GO:0006633">
    <property type="term" value="P:fatty acid biosynthetic process"/>
    <property type="evidence" value="ECO:0007669"/>
    <property type="project" value="TreeGrafter"/>
</dbReference>
<dbReference type="GO" id="GO:0016616">
    <property type="term" value="F:oxidoreductase activity, acting on the CH-OH group of donors, NAD or NADP as acceptor"/>
    <property type="evidence" value="ECO:0007669"/>
    <property type="project" value="TreeGrafter"/>
</dbReference>
<comment type="caution">
    <text evidence="6">The sequence shown here is derived from an EMBL/GenBank/DDBJ whole genome shotgun (WGS) entry which is preliminary data.</text>
</comment>
<dbReference type="EMBL" id="CAVNYO010000400">
    <property type="protein sequence ID" value="CAK5274129.1"/>
    <property type="molecule type" value="Genomic_DNA"/>
</dbReference>
<evidence type="ECO:0000313" key="5">
    <source>
        <dbReference type="EMBL" id="CAK5274144.1"/>
    </source>
</evidence>
<dbReference type="PRINTS" id="PR00080">
    <property type="entry name" value="SDRFAMILY"/>
</dbReference>
<dbReference type="AlphaFoldDB" id="A0AAD2K3F2"/>
<dbReference type="Gene3D" id="3.40.50.720">
    <property type="entry name" value="NAD(P)-binding Rossmann-like Domain"/>
    <property type="match status" value="1"/>
</dbReference>
<evidence type="ECO:0008006" key="8">
    <source>
        <dbReference type="Google" id="ProtNLM"/>
    </source>
</evidence>
<organism evidence="6 7">
    <name type="scientific">Mycena citricolor</name>
    <dbReference type="NCBI Taxonomy" id="2018698"/>
    <lineage>
        <taxon>Eukaryota</taxon>
        <taxon>Fungi</taxon>
        <taxon>Dikarya</taxon>
        <taxon>Basidiomycota</taxon>
        <taxon>Agaricomycotina</taxon>
        <taxon>Agaricomycetes</taxon>
        <taxon>Agaricomycetidae</taxon>
        <taxon>Agaricales</taxon>
        <taxon>Marasmiineae</taxon>
        <taxon>Mycenaceae</taxon>
        <taxon>Mycena</taxon>
    </lineage>
</organism>
<sequence>MSTSDRGTAIVTGAGTHLLRPALPQQPVSDTCICDGPAAQGIGREIALRLARDGFAVAVNDVPAKADKLARVVEEIRATGRPASAYAADVSADAEVKAMVEQVVQEYGGLDVMVANAGICKAILFSQVTVEEWDTIMAVNARGAFLCYKYAGLQMVQQGRGGRIIGACSVAGKRAGSSLMGPYSASKFAIRGLTQAAALEFGAHGITVNTYAPGAVDTEMMAAVNASSAQVMGTSYSERVKNSGALAQYGYLTSILPVPNKARSRVLRRVPKDIADLVSFLASKESGFITGQSISINGGVFFD</sequence>
<dbReference type="InterPro" id="IPR002347">
    <property type="entry name" value="SDR_fam"/>
</dbReference>
<evidence type="ECO:0000256" key="1">
    <source>
        <dbReference type="ARBA" id="ARBA00006484"/>
    </source>
</evidence>
<accession>A0AAD2K3F2</accession>
<evidence type="ECO:0000313" key="6">
    <source>
        <dbReference type="EMBL" id="CAK5276713.1"/>
    </source>
</evidence>
<dbReference type="EMBL" id="CAVNYO010000412">
    <property type="protein sequence ID" value="CAK5276713.1"/>
    <property type="molecule type" value="Genomic_DNA"/>
</dbReference>
<name>A0AAD2K3F2_9AGAR</name>
<dbReference type="Proteomes" id="UP001295794">
    <property type="component" value="Unassembled WGS sequence"/>
</dbReference>
<dbReference type="GO" id="GO:0048038">
    <property type="term" value="F:quinone binding"/>
    <property type="evidence" value="ECO:0007669"/>
    <property type="project" value="TreeGrafter"/>
</dbReference>
<proteinExistence type="inferred from homology"/>
<keyword evidence="7" id="KW-1185">Reference proteome</keyword>
<reference evidence="6" key="1">
    <citation type="submission" date="2023-11" db="EMBL/GenBank/DDBJ databases">
        <authorList>
            <person name="De Vega J J."/>
            <person name="De Vega J J."/>
        </authorList>
    </citation>
    <scope>NUCLEOTIDE SEQUENCE</scope>
</reference>
<gene>
    <name evidence="4" type="ORF">MYCIT1_LOCUS21112</name>
    <name evidence="5" type="ORF">MYCIT1_LOCUS21138</name>
    <name evidence="6" type="ORF">MYCIT1_LOCUS25199</name>
</gene>
<dbReference type="PRINTS" id="PR00081">
    <property type="entry name" value="GDHRDH"/>
</dbReference>
<dbReference type="InterPro" id="IPR020904">
    <property type="entry name" value="Sc_DH/Rdtase_CS"/>
</dbReference>
<protein>
    <recommendedName>
        <fullName evidence="8">NAD(P)-binding protein</fullName>
    </recommendedName>
</protein>
<dbReference type="EMBL" id="CAVNYO010000401">
    <property type="protein sequence ID" value="CAK5274144.1"/>
    <property type="molecule type" value="Genomic_DNA"/>
</dbReference>
<dbReference type="FunFam" id="3.40.50.720:FF:000084">
    <property type="entry name" value="Short-chain dehydrogenase reductase"/>
    <property type="match status" value="1"/>
</dbReference>
<evidence type="ECO:0000313" key="4">
    <source>
        <dbReference type="EMBL" id="CAK5274129.1"/>
    </source>
</evidence>
<comment type="similarity">
    <text evidence="1 3">Belongs to the short-chain dehydrogenases/reductases (SDR) family.</text>
</comment>
<dbReference type="SUPFAM" id="SSF51735">
    <property type="entry name" value="NAD(P)-binding Rossmann-fold domains"/>
    <property type="match status" value="1"/>
</dbReference>